<comment type="caution">
    <text evidence="8">The sequence shown here is derived from an EMBL/GenBank/DDBJ whole genome shotgun (WGS) entry which is preliminary data.</text>
</comment>
<dbReference type="InterPro" id="IPR012340">
    <property type="entry name" value="NA-bd_OB-fold"/>
</dbReference>
<dbReference type="InterPro" id="IPR001900">
    <property type="entry name" value="RNase_II/R"/>
</dbReference>
<feature type="domain" description="RNB" evidence="7">
    <location>
        <begin position="329"/>
        <end position="708"/>
    </location>
</feature>
<feature type="compositionally biased region" description="Basic and acidic residues" evidence="6">
    <location>
        <begin position="138"/>
        <end position="150"/>
    </location>
</feature>
<keyword evidence="5" id="KW-0694">RNA-binding</keyword>
<feature type="compositionally biased region" description="Low complexity" evidence="6">
    <location>
        <begin position="113"/>
        <end position="137"/>
    </location>
</feature>
<organism evidence="8 9">
    <name type="scientific">Hondaea fermentalgiana</name>
    <dbReference type="NCBI Taxonomy" id="2315210"/>
    <lineage>
        <taxon>Eukaryota</taxon>
        <taxon>Sar</taxon>
        <taxon>Stramenopiles</taxon>
        <taxon>Bigyra</taxon>
        <taxon>Labyrinthulomycetes</taxon>
        <taxon>Thraustochytrida</taxon>
        <taxon>Thraustochytriidae</taxon>
        <taxon>Hondaea</taxon>
    </lineage>
</organism>
<keyword evidence="2" id="KW-0540">Nuclease</keyword>
<comment type="similarity">
    <text evidence="1">Belongs to the RNR ribonuclease family.</text>
</comment>
<dbReference type="PANTHER" id="PTHR23355">
    <property type="entry name" value="RIBONUCLEASE"/>
    <property type="match status" value="1"/>
</dbReference>
<dbReference type="EMBL" id="BEYU01000092">
    <property type="protein sequence ID" value="GBG31155.1"/>
    <property type="molecule type" value="Genomic_DNA"/>
</dbReference>
<name>A0A2R5GKK3_9STRA</name>
<feature type="compositionally biased region" description="Basic residues" evidence="6">
    <location>
        <begin position="828"/>
        <end position="842"/>
    </location>
</feature>
<gene>
    <name evidence="8" type="ORF">FCC1311_073762</name>
</gene>
<feature type="region of interest" description="Disordered" evidence="6">
    <location>
        <begin position="816"/>
        <end position="893"/>
    </location>
</feature>
<dbReference type="Pfam" id="PF17216">
    <property type="entry name" value="Rrp44_CSD1"/>
    <property type="match status" value="1"/>
</dbReference>
<accession>A0A2R5GKK3</accession>
<feature type="compositionally biased region" description="Basic and acidic residues" evidence="6">
    <location>
        <begin position="843"/>
        <end position="852"/>
    </location>
</feature>
<dbReference type="Pfam" id="PF00773">
    <property type="entry name" value="RNB"/>
    <property type="match status" value="1"/>
</dbReference>
<evidence type="ECO:0000313" key="8">
    <source>
        <dbReference type="EMBL" id="GBG31155.1"/>
    </source>
</evidence>
<sequence>MYYDPWYEREAIDKGIESGKIFVGTLRINAKNRREAFVACPTLKWDIYLDGEHARNRALHGDVVAVELDPEIKWNDRNDPSEHLSQVMDAFAKIDLTGTDDEGLWQPLVPAHSTAAKQPSASASSSASSTTPPTKQTENAEHESAAEARTQKINAGSRQPCGRVVGVIAANEASGVNKERSEAQVHIGVLVPQYGYDRTRPAEIKPGVPLASDEAFVEFRPLDARVPFFLIPRGEVPYEFVQDPTSFAPPHQRLFQATIASWEQSHRFPTGRLIRMVGEAGEIGPETEALLIEHNCDHGEFPEAALDVLRDQIPEAGGFQIPQDEIDRRRDLRKSHRICTIDPATAKDLDDALSCVPVPAGKVRGLNGPLPAHFEIGVHIADVSYFVDRDTPLDAEAQRRATTVYLVNKVIPMLPALLSEELCSLNEGVDRLAYSCMWRMTEDGDMLPGAPPPWFGRTVIRSCARLDYGLAQRMMDGTVTPDSVDTGNPDDPTCWPDRRAPEAPITKAQVIEDVCNLGRIAMARRKKRFDRSKGGALALQAVKMSFTRDDHGNPTGVRAYPLHDSNRTIEEYMLMANYLVAQRLILDAQKLAFIRHHPPPEPRGMAALVATLEQEGISFEPTALASAAGLHETLQRLKTNESEELVEIVNSLLRKPMRSALYATAGSLEQKEWRHWALNIPYYTHFTSPIRRYADVVVHRQLTAVLNDAIKEYPDSEEACQLIAEHCNEKKEASKKAQDASDRLFFCVFIKQRFNSNNPIRTLAVVQELGPMSFTLLLTDFSVDCRVHADKDWGASKITATYKKSAADLANEAEASARNAASADRGRGRGRSRGRGGARHGGHAGEDGDKASGRGGRGGRRGRGRRGRANSKDEDGEHKAQRRGRGKEEAKPTADVIKLDLRLSPYGAPAEAAPEDISLELLSTVTVLLEPTIKASARIDFVTRFVGMSSAEVVHHHHPHHQ</sequence>
<dbReference type="OrthoDB" id="372421at2759"/>
<dbReference type="InterPro" id="IPR041505">
    <property type="entry name" value="Dis3_CSD2"/>
</dbReference>
<dbReference type="GO" id="GO:0003723">
    <property type="term" value="F:RNA binding"/>
    <property type="evidence" value="ECO:0007669"/>
    <property type="project" value="UniProtKB-KW"/>
</dbReference>
<dbReference type="InterPro" id="IPR050180">
    <property type="entry name" value="RNR_Ribonuclease"/>
</dbReference>
<keyword evidence="3" id="KW-0378">Hydrolase</keyword>
<evidence type="ECO:0000256" key="2">
    <source>
        <dbReference type="ARBA" id="ARBA00022722"/>
    </source>
</evidence>
<evidence type="ECO:0000256" key="5">
    <source>
        <dbReference type="ARBA" id="ARBA00022884"/>
    </source>
</evidence>
<dbReference type="SUPFAM" id="SSF50249">
    <property type="entry name" value="Nucleic acid-binding proteins"/>
    <property type="match status" value="3"/>
</dbReference>
<dbReference type="InterPro" id="IPR033771">
    <property type="entry name" value="Rrp44_CSD1"/>
</dbReference>
<dbReference type="PANTHER" id="PTHR23355:SF9">
    <property type="entry name" value="DIS3-LIKE EXONUCLEASE 2"/>
    <property type="match status" value="1"/>
</dbReference>
<dbReference type="AlphaFoldDB" id="A0A2R5GKK3"/>
<evidence type="ECO:0000256" key="3">
    <source>
        <dbReference type="ARBA" id="ARBA00022801"/>
    </source>
</evidence>
<dbReference type="SMART" id="SM00955">
    <property type="entry name" value="RNB"/>
    <property type="match status" value="1"/>
</dbReference>
<protein>
    <submittedName>
        <fullName evidence="8">DIS3-like exonuclease 2</fullName>
    </submittedName>
</protein>
<dbReference type="InParanoid" id="A0A2R5GKK3"/>
<reference evidence="8 9" key="1">
    <citation type="submission" date="2017-12" db="EMBL/GenBank/DDBJ databases">
        <title>Sequencing, de novo assembly and annotation of complete genome of a new Thraustochytrid species, strain FCC1311.</title>
        <authorList>
            <person name="Sedici K."/>
            <person name="Godart F."/>
            <person name="Aiese Cigliano R."/>
            <person name="Sanseverino W."/>
            <person name="Barakat M."/>
            <person name="Ortet P."/>
            <person name="Marechal E."/>
            <person name="Cagnac O."/>
            <person name="Amato A."/>
        </authorList>
    </citation>
    <scope>NUCLEOTIDE SEQUENCE [LARGE SCALE GENOMIC DNA]</scope>
</reference>
<feature type="region of interest" description="Disordered" evidence="6">
    <location>
        <begin position="112"/>
        <end position="157"/>
    </location>
</feature>
<dbReference type="Gene3D" id="2.40.50.700">
    <property type="match status" value="1"/>
</dbReference>
<dbReference type="GO" id="GO:0006402">
    <property type="term" value="P:mRNA catabolic process"/>
    <property type="evidence" value="ECO:0007669"/>
    <property type="project" value="TreeGrafter"/>
</dbReference>
<feature type="compositionally biased region" description="Basic and acidic residues" evidence="6">
    <location>
        <begin position="870"/>
        <end position="879"/>
    </location>
</feature>
<evidence type="ECO:0000259" key="7">
    <source>
        <dbReference type="SMART" id="SM00955"/>
    </source>
</evidence>
<evidence type="ECO:0000256" key="4">
    <source>
        <dbReference type="ARBA" id="ARBA00022839"/>
    </source>
</evidence>
<evidence type="ECO:0000256" key="6">
    <source>
        <dbReference type="SAM" id="MobiDB-lite"/>
    </source>
</evidence>
<keyword evidence="4 8" id="KW-0269">Exonuclease</keyword>
<dbReference type="GO" id="GO:0000932">
    <property type="term" value="C:P-body"/>
    <property type="evidence" value="ECO:0007669"/>
    <property type="project" value="TreeGrafter"/>
</dbReference>
<dbReference type="Proteomes" id="UP000241890">
    <property type="component" value="Unassembled WGS sequence"/>
</dbReference>
<feature type="compositionally biased region" description="Basic residues" evidence="6">
    <location>
        <begin position="857"/>
        <end position="869"/>
    </location>
</feature>
<dbReference type="Pfam" id="PF17849">
    <property type="entry name" value="OB_Dis3"/>
    <property type="match status" value="1"/>
</dbReference>
<keyword evidence="9" id="KW-1185">Reference proteome</keyword>
<proteinExistence type="inferred from homology"/>
<dbReference type="GO" id="GO:0000175">
    <property type="term" value="F:3'-5'-RNA exonuclease activity"/>
    <property type="evidence" value="ECO:0007669"/>
    <property type="project" value="TreeGrafter"/>
</dbReference>
<evidence type="ECO:0000313" key="9">
    <source>
        <dbReference type="Proteomes" id="UP000241890"/>
    </source>
</evidence>
<evidence type="ECO:0000256" key="1">
    <source>
        <dbReference type="ARBA" id="ARBA00005785"/>
    </source>
</evidence>
<dbReference type="Gene3D" id="2.40.50.690">
    <property type="match status" value="1"/>
</dbReference>